<evidence type="ECO:0000313" key="7">
    <source>
        <dbReference type="Proteomes" id="UP000694523"/>
    </source>
</evidence>
<feature type="compositionally biased region" description="Polar residues" evidence="5">
    <location>
        <begin position="518"/>
        <end position="527"/>
    </location>
</feature>
<feature type="region of interest" description="Disordered" evidence="5">
    <location>
        <begin position="358"/>
        <end position="421"/>
    </location>
</feature>
<dbReference type="GO" id="GO:0016020">
    <property type="term" value="C:membrane"/>
    <property type="evidence" value="ECO:0007669"/>
    <property type="project" value="UniProtKB-SubCell"/>
</dbReference>
<sequence>MESSYHDQKEDLRKRLSYTAHKLEMVETEFDSTRQYLETELRRAQEELEKFTDKLRRIQSSYAALQRINQDLEDKMHRTTQHHEEEKRALSREIIVLNNHLMEAKITINKLRDDNDLYRKDCNLAAQLLQCSKSHYRVHKMSELPLDFQERLSSHIEKHASGGATMAVSHSSYSDAVPTSLIAQVLEKPEPGSSCPGSRSPSPHRDGDFLTGTGSTDQLNRRAAYKTSDLYCSDTALYCPERWQDNERRQSVDLHGPAILQLHTQNSTDSNPEEAYHSGSFSQLEPPSSFHHHDEFAPGSLPASSSYSSFSLASDDKGCRMVNSTLSSSHQGLYMDWRDGGDYKGLTPYEKDGASFPKSHSIQHMAVPRSPQKGSSPSYTRTASCFSEPYHSSSPRLASSHSMGSTTGLVQGHSSRADVQLSEDDLSNRWKQLSVEEVNTVSSSSYRDLSGRVSPYSFSERHFALGPSKSKASVLYRVKADSQDSDCGLFLSGSSKDKDGGRIPTAGGSSKKDYVNLSGDSSGDSLHQSSLEASSLQHYPSPRPVVRPRYQKFGSTGLTRKDSLTKAQLYGTLLN</sequence>
<evidence type="ECO:0008006" key="8">
    <source>
        <dbReference type="Google" id="ProtNLM"/>
    </source>
</evidence>
<keyword evidence="3" id="KW-0472">Membrane</keyword>
<feature type="coiled-coil region" evidence="4">
    <location>
        <begin position="34"/>
        <end position="121"/>
    </location>
</feature>
<keyword evidence="2" id="KW-0597">Phosphoprotein</keyword>
<keyword evidence="4" id="KW-0175">Coiled coil</keyword>
<reference evidence="6" key="1">
    <citation type="submission" date="2025-08" db="UniProtKB">
        <authorList>
            <consortium name="Ensembl"/>
        </authorList>
    </citation>
    <scope>IDENTIFICATION</scope>
</reference>
<comment type="subcellular location">
    <subcellularLocation>
        <location evidence="1">Membrane</location>
        <topology evidence="1">Peripheral membrane protein</topology>
    </subcellularLocation>
</comment>
<evidence type="ECO:0000313" key="6">
    <source>
        <dbReference type="Ensembl" id="ENSNMLP00000018059.1"/>
    </source>
</evidence>
<feature type="region of interest" description="Disordered" evidence="5">
    <location>
        <begin position="267"/>
        <end position="297"/>
    </location>
</feature>
<proteinExistence type="predicted"/>
<reference evidence="6" key="2">
    <citation type="submission" date="2025-09" db="UniProtKB">
        <authorList>
            <consortium name="Ensembl"/>
        </authorList>
    </citation>
    <scope>IDENTIFICATION</scope>
</reference>
<protein>
    <recommendedName>
        <fullName evidence="8">Brain-enriched guanylate kinase-associated protein</fullName>
    </recommendedName>
</protein>
<feature type="compositionally biased region" description="Polar residues" evidence="5">
    <location>
        <begin position="403"/>
        <end position="414"/>
    </location>
</feature>
<dbReference type="InterPro" id="IPR043441">
    <property type="entry name" value="Tjap1/BEGAIN"/>
</dbReference>
<name>A0A8C6T904_9GOBI</name>
<evidence type="ECO:0000256" key="5">
    <source>
        <dbReference type="SAM" id="MobiDB-lite"/>
    </source>
</evidence>
<dbReference type="Proteomes" id="UP000694523">
    <property type="component" value="Unplaced"/>
</dbReference>
<feature type="compositionally biased region" description="Low complexity" evidence="5">
    <location>
        <begin position="191"/>
        <end position="201"/>
    </location>
</feature>
<feature type="region of interest" description="Disordered" evidence="5">
    <location>
        <begin position="491"/>
        <end position="527"/>
    </location>
</feature>
<dbReference type="Ensembl" id="ENSNMLT00000020297.1">
    <property type="protein sequence ID" value="ENSNMLP00000018059.1"/>
    <property type="gene ID" value="ENSNMLG00000011897.1"/>
</dbReference>
<dbReference type="PANTHER" id="PTHR28664:SF2">
    <property type="entry name" value="BRAIN-ENRICHED GUANYLATE KINASE-ASSOCIATED PROTEIN"/>
    <property type="match status" value="1"/>
</dbReference>
<organism evidence="6 7">
    <name type="scientific">Neogobius melanostomus</name>
    <name type="common">round goby</name>
    <dbReference type="NCBI Taxonomy" id="47308"/>
    <lineage>
        <taxon>Eukaryota</taxon>
        <taxon>Metazoa</taxon>
        <taxon>Chordata</taxon>
        <taxon>Craniata</taxon>
        <taxon>Vertebrata</taxon>
        <taxon>Euteleostomi</taxon>
        <taxon>Actinopterygii</taxon>
        <taxon>Neopterygii</taxon>
        <taxon>Teleostei</taxon>
        <taxon>Neoteleostei</taxon>
        <taxon>Acanthomorphata</taxon>
        <taxon>Gobiaria</taxon>
        <taxon>Gobiiformes</taxon>
        <taxon>Gobioidei</taxon>
        <taxon>Gobiidae</taxon>
        <taxon>Benthophilinae</taxon>
        <taxon>Neogobiini</taxon>
        <taxon>Neogobius</taxon>
    </lineage>
</organism>
<evidence type="ECO:0000256" key="3">
    <source>
        <dbReference type="ARBA" id="ARBA00023136"/>
    </source>
</evidence>
<evidence type="ECO:0000256" key="4">
    <source>
        <dbReference type="SAM" id="Coils"/>
    </source>
</evidence>
<feature type="compositionally biased region" description="Polar residues" evidence="5">
    <location>
        <begin position="372"/>
        <end position="385"/>
    </location>
</feature>
<keyword evidence="7" id="KW-1185">Reference proteome</keyword>
<dbReference type="PANTHER" id="PTHR28664">
    <property type="entry name" value="TIGHT JUNCTION-ASSOCIATED PROTEIN 1"/>
    <property type="match status" value="1"/>
</dbReference>
<feature type="compositionally biased region" description="Low complexity" evidence="5">
    <location>
        <begin position="392"/>
        <end position="402"/>
    </location>
</feature>
<evidence type="ECO:0000256" key="2">
    <source>
        <dbReference type="ARBA" id="ARBA00022553"/>
    </source>
</evidence>
<evidence type="ECO:0000256" key="1">
    <source>
        <dbReference type="ARBA" id="ARBA00004170"/>
    </source>
</evidence>
<dbReference type="AlphaFoldDB" id="A0A8C6T904"/>
<accession>A0A8C6T904</accession>
<dbReference type="GO" id="GO:0045202">
    <property type="term" value="C:synapse"/>
    <property type="evidence" value="ECO:0007669"/>
    <property type="project" value="TreeGrafter"/>
</dbReference>
<feature type="region of interest" description="Disordered" evidence="5">
    <location>
        <begin position="188"/>
        <end position="216"/>
    </location>
</feature>